<dbReference type="Proteomes" id="UP000886520">
    <property type="component" value="Chromosome 11"/>
</dbReference>
<keyword evidence="3" id="KW-1185">Reference proteome</keyword>
<dbReference type="EMBL" id="JABFUD020000011">
    <property type="protein sequence ID" value="KAI5073772.1"/>
    <property type="molecule type" value="Genomic_DNA"/>
</dbReference>
<evidence type="ECO:0000313" key="3">
    <source>
        <dbReference type="Proteomes" id="UP000886520"/>
    </source>
</evidence>
<name>A0A9D4UTV8_ADICA</name>
<evidence type="ECO:0000313" key="2">
    <source>
        <dbReference type="EMBL" id="KAI5073772.1"/>
    </source>
</evidence>
<organism evidence="2 3">
    <name type="scientific">Adiantum capillus-veneris</name>
    <name type="common">Maidenhair fern</name>
    <dbReference type="NCBI Taxonomy" id="13818"/>
    <lineage>
        <taxon>Eukaryota</taxon>
        <taxon>Viridiplantae</taxon>
        <taxon>Streptophyta</taxon>
        <taxon>Embryophyta</taxon>
        <taxon>Tracheophyta</taxon>
        <taxon>Polypodiopsida</taxon>
        <taxon>Polypodiidae</taxon>
        <taxon>Polypodiales</taxon>
        <taxon>Pteridineae</taxon>
        <taxon>Pteridaceae</taxon>
        <taxon>Vittarioideae</taxon>
        <taxon>Adiantum</taxon>
    </lineage>
</organism>
<dbReference type="AlphaFoldDB" id="A0A9D4UTV8"/>
<dbReference type="OrthoDB" id="1930918at2759"/>
<feature type="signal peptide" evidence="1">
    <location>
        <begin position="1"/>
        <end position="21"/>
    </location>
</feature>
<evidence type="ECO:0000256" key="1">
    <source>
        <dbReference type="SAM" id="SignalP"/>
    </source>
</evidence>
<keyword evidence="1" id="KW-0732">Signal</keyword>
<gene>
    <name evidence="2" type="ORF">GOP47_0011785</name>
</gene>
<feature type="chain" id="PRO_5038735543" evidence="1">
    <location>
        <begin position="22"/>
        <end position="165"/>
    </location>
</feature>
<accession>A0A9D4UTV8</accession>
<dbReference type="PANTHER" id="PTHR46880:SF5">
    <property type="entry name" value="DUF4371 DOMAIN-CONTAINING PROTEIN"/>
    <property type="match status" value="1"/>
</dbReference>
<reference evidence="2" key="1">
    <citation type="submission" date="2021-01" db="EMBL/GenBank/DDBJ databases">
        <title>Adiantum capillus-veneris genome.</title>
        <authorList>
            <person name="Fang Y."/>
            <person name="Liao Q."/>
        </authorList>
    </citation>
    <scope>NUCLEOTIDE SEQUENCE</scope>
    <source>
        <strain evidence="2">H3</strain>
        <tissue evidence="2">Leaf</tissue>
    </source>
</reference>
<sequence>MRAIILWSLDSWMLFANKVHAWVGRSVQRHKELEKLKAFSLKPLEVLRIHSVRWLLRGKVMKRLVTMMPALLHDFKENDVNFYKIASTFQVQFLIHFMADVLVEMNGINKKFQDDHVDITEVGNALDVVIELFKKRYLGDKFGYGCKHFREFMRRLNANNELVYV</sequence>
<protein>
    <submittedName>
        <fullName evidence="2">Uncharacterized protein</fullName>
    </submittedName>
</protein>
<proteinExistence type="predicted"/>
<comment type="caution">
    <text evidence="2">The sequence shown here is derived from an EMBL/GenBank/DDBJ whole genome shotgun (WGS) entry which is preliminary data.</text>
</comment>
<dbReference type="PANTHER" id="PTHR46880">
    <property type="entry name" value="RAS-ASSOCIATING DOMAIN-CONTAINING PROTEIN"/>
    <property type="match status" value="1"/>
</dbReference>